<evidence type="ECO:0000313" key="3">
    <source>
        <dbReference type="Proteomes" id="UP000499080"/>
    </source>
</evidence>
<name>A0A4Y2C7E4_ARAVE</name>
<accession>A0A4Y2C7E4</accession>
<organism evidence="2 3">
    <name type="scientific">Araneus ventricosus</name>
    <name type="common">Orbweaver spider</name>
    <name type="synonym">Epeira ventricosa</name>
    <dbReference type="NCBI Taxonomy" id="182803"/>
    <lineage>
        <taxon>Eukaryota</taxon>
        <taxon>Metazoa</taxon>
        <taxon>Ecdysozoa</taxon>
        <taxon>Arthropoda</taxon>
        <taxon>Chelicerata</taxon>
        <taxon>Arachnida</taxon>
        <taxon>Araneae</taxon>
        <taxon>Araneomorphae</taxon>
        <taxon>Entelegynae</taxon>
        <taxon>Araneoidea</taxon>
        <taxon>Araneidae</taxon>
        <taxon>Araneus</taxon>
    </lineage>
</organism>
<evidence type="ECO:0000259" key="1">
    <source>
        <dbReference type="Pfam" id="PF14214"/>
    </source>
</evidence>
<dbReference type="PANTHER" id="PTHR10492:SF94">
    <property type="entry name" value="ATP-DEPENDENT DNA HELICASE"/>
    <property type="match status" value="1"/>
</dbReference>
<feature type="domain" description="Helitron helicase-like" evidence="1">
    <location>
        <begin position="1"/>
        <end position="95"/>
    </location>
</feature>
<reference evidence="2 3" key="1">
    <citation type="journal article" date="2019" name="Sci. Rep.">
        <title>Orb-weaving spider Araneus ventricosus genome elucidates the spidroin gene catalogue.</title>
        <authorList>
            <person name="Kono N."/>
            <person name="Nakamura H."/>
            <person name="Ohtoshi R."/>
            <person name="Moran D.A.P."/>
            <person name="Shinohara A."/>
            <person name="Yoshida Y."/>
            <person name="Fujiwara M."/>
            <person name="Mori M."/>
            <person name="Tomita M."/>
            <person name="Arakawa K."/>
        </authorList>
    </citation>
    <scope>NUCLEOTIDE SEQUENCE [LARGE SCALE GENOMIC DNA]</scope>
</reference>
<dbReference type="InterPro" id="IPR025476">
    <property type="entry name" value="Helitron_helicase-like"/>
</dbReference>
<dbReference type="AlphaFoldDB" id="A0A4Y2C7E4"/>
<sequence length="439" mass="50883">MRERCADAMSIFAKCGAPDLFVTFTANLKWPEITENLRPSEHKADCLDLLARVFNLNLKSLMDDPTVHGALRKSIAQVYTIEFQKRGLPHAHILIVLLAADKFSTSAKIDKFVRAEIPSSIENLRLHEIVTKCLMHGPCGIDNPGAPCMEAGQCKKMFPKEFRTETTMNGSVYPLHIRCPSDTKFVRGREMDNRFVVPYNPYLLLKYNAHKNVEVFTSLRAVKYIYKYIYKGFDCANMVLSAGQVQYNEIGNYIDARYVSAPEAMWRLLGSHMHDRWHAVMRLPVHLPNQKRVTFKDRHEEETLEASRSRQTMLESWFQLNSSDPDAQTLLNTEIPYKYVYDHNNWKRRKRGGNKIVARMYVLNVKDAERFYLRMLFLHVPVAASFKFLRMADNVISDTFKQADFHHHLLNSDEEWDHCLHLSNSKATTSDLRLYSVLL</sequence>
<protein>
    <recommendedName>
        <fullName evidence="1">Helitron helicase-like domain-containing protein</fullName>
    </recommendedName>
</protein>
<dbReference type="Pfam" id="PF14214">
    <property type="entry name" value="Helitron_like_N"/>
    <property type="match status" value="1"/>
</dbReference>
<dbReference type="PANTHER" id="PTHR10492">
    <property type="match status" value="1"/>
</dbReference>
<dbReference type="OrthoDB" id="6425749at2759"/>
<comment type="caution">
    <text evidence="2">The sequence shown here is derived from an EMBL/GenBank/DDBJ whole genome shotgun (WGS) entry which is preliminary data.</text>
</comment>
<evidence type="ECO:0000313" key="2">
    <source>
        <dbReference type="EMBL" id="GBL99576.1"/>
    </source>
</evidence>
<gene>
    <name evidence="2" type="ORF">AVEN_68838_1</name>
</gene>
<proteinExistence type="predicted"/>
<dbReference type="Proteomes" id="UP000499080">
    <property type="component" value="Unassembled WGS sequence"/>
</dbReference>
<dbReference type="EMBL" id="BGPR01000149">
    <property type="protein sequence ID" value="GBL99576.1"/>
    <property type="molecule type" value="Genomic_DNA"/>
</dbReference>
<keyword evidence="3" id="KW-1185">Reference proteome</keyword>